<dbReference type="EMBL" id="JABAEW010000077">
    <property type="protein sequence ID" value="NMD89093.1"/>
    <property type="molecule type" value="Genomic_DNA"/>
</dbReference>
<keyword evidence="3" id="KW-1185">Reference proteome</keyword>
<dbReference type="Gene3D" id="3.40.50.300">
    <property type="entry name" value="P-loop containing nucleotide triphosphate hydrolases"/>
    <property type="match status" value="1"/>
</dbReference>
<dbReference type="Pfam" id="PF13177">
    <property type="entry name" value="DNA_pol3_delta2"/>
    <property type="match status" value="1"/>
</dbReference>
<dbReference type="OrthoDB" id="9810148at2"/>
<accession>A0A2U1AN66</accession>
<evidence type="ECO:0000313" key="2">
    <source>
        <dbReference type="EMBL" id="PVY37873.1"/>
    </source>
</evidence>
<dbReference type="RefSeq" id="WP_116885288.1">
    <property type="nucleotide sequence ID" value="NZ_CABMMC010000100.1"/>
</dbReference>
<organism evidence="2 3">
    <name type="scientific">Victivallis vadensis</name>
    <dbReference type="NCBI Taxonomy" id="172901"/>
    <lineage>
        <taxon>Bacteria</taxon>
        <taxon>Pseudomonadati</taxon>
        <taxon>Lentisphaerota</taxon>
        <taxon>Lentisphaeria</taxon>
        <taxon>Victivallales</taxon>
        <taxon>Victivallaceae</taxon>
        <taxon>Victivallis</taxon>
    </lineage>
</organism>
<dbReference type="AlphaFoldDB" id="A0A2U1AN66"/>
<gene>
    <name evidence="2" type="ORF">C8D82_13032</name>
    <name evidence="1" type="ORF">HF882_21135</name>
</gene>
<evidence type="ECO:0000313" key="3">
    <source>
        <dbReference type="Proteomes" id="UP000245959"/>
    </source>
</evidence>
<reference evidence="2 3" key="1">
    <citation type="submission" date="2018-04" db="EMBL/GenBank/DDBJ databases">
        <title>Genomic Encyclopedia of Type Strains, Phase IV (KMG-IV): sequencing the most valuable type-strain genomes for metagenomic binning, comparative biology and taxonomic classification.</title>
        <authorList>
            <person name="Goeker M."/>
        </authorList>
    </citation>
    <scope>NUCLEOTIDE SEQUENCE [LARGE SCALE GENOMIC DNA]</scope>
    <source>
        <strain evidence="2 3">DSM 14823</strain>
    </source>
</reference>
<sequence>MSLYDNYASNYPALVSHLENARKHHRLAHAFLVHADTERARREFAVVLAQIAACPDSREGRPCTVCRVCRQLEQGTYSEFYTLSPVGKMYFIKIGERGKPEPNTLRYFEEQFHLTSTGGANRKVGVIYDADRMNDESQNALLKTLEEPPPETLLILTTGNPASLLPTTRSRCQQISLLTNRCEFDFAGKEQVFAALGALFFEARGDLAKAEAGAAQLIQVASGLNSDAGGRTAGEWTARLTAAAQTGDPALVKRVEQQAADAAAGAYMKERGQFLTAIQTFCQQVFQLSEGIRFDQLANPEIFAGIDLPEKIAPARGAVALREAEELLFTLRFNVNEELALRTFAVNLATKRQ</sequence>
<dbReference type="PANTHER" id="PTHR11669:SF8">
    <property type="entry name" value="DNA POLYMERASE III SUBUNIT DELTA"/>
    <property type="match status" value="1"/>
</dbReference>
<dbReference type="GeneID" id="78296569"/>
<dbReference type="PANTHER" id="PTHR11669">
    <property type="entry name" value="REPLICATION FACTOR C / DNA POLYMERASE III GAMMA-TAU SUBUNIT"/>
    <property type="match status" value="1"/>
</dbReference>
<comment type="caution">
    <text evidence="2">The sequence shown here is derived from an EMBL/GenBank/DDBJ whole genome shotgun (WGS) entry which is preliminary data.</text>
</comment>
<proteinExistence type="predicted"/>
<name>A0A2U1AN66_9BACT</name>
<reference evidence="1 4" key="2">
    <citation type="submission" date="2020-04" db="EMBL/GenBank/DDBJ databases">
        <authorList>
            <person name="Hitch T.C.A."/>
            <person name="Wylensek D."/>
            <person name="Clavel T."/>
        </authorList>
    </citation>
    <scope>NUCLEOTIDE SEQUENCE [LARGE SCALE GENOMIC DNA]</scope>
    <source>
        <strain evidence="1 4">COR2-253-APC-1A</strain>
    </source>
</reference>
<evidence type="ECO:0000313" key="1">
    <source>
        <dbReference type="EMBL" id="NMD89093.1"/>
    </source>
</evidence>
<protein>
    <submittedName>
        <fullName evidence="2">DNA polymerase III delta subunit-like protein</fullName>
    </submittedName>
</protein>
<dbReference type="Proteomes" id="UP000245959">
    <property type="component" value="Unassembled WGS sequence"/>
</dbReference>
<dbReference type="Proteomes" id="UP000576225">
    <property type="component" value="Unassembled WGS sequence"/>
</dbReference>
<dbReference type="InterPro" id="IPR027417">
    <property type="entry name" value="P-loop_NTPase"/>
</dbReference>
<dbReference type="InterPro" id="IPR050238">
    <property type="entry name" value="DNA_Rep/Repair_Clamp_Loader"/>
</dbReference>
<dbReference type="SUPFAM" id="SSF52540">
    <property type="entry name" value="P-loop containing nucleoside triphosphate hydrolases"/>
    <property type="match status" value="1"/>
</dbReference>
<evidence type="ECO:0000313" key="4">
    <source>
        <dbReference type="Proteomes" id="UP000576225"/>
    </source>
</evidence>
<dbReference type="EMBL" id="QEKH01000030">
    <property type="protein sequence ID" value="PVY37873.1"/>
    <property type="molecule type" value="Genomic_DNA"/>
</dbReference>
<dbReference type="GO" id="GO:0009360">
    <property type="term" value="C:DNA polymerase III complex"/>
    <property type="evidence" value="ECO:0007669"/>
    <property type="project" value="TreeGrafter"/>
</dbReference>
<dbReference type="GO" id="GO:0006261">
    <property type="term" value="P:DNA-templated DNA replication"/>
    <property type="evidence" value="ECO:0007669"/>
    <property type="project" value="TreeGrafter"/>
</dbReference>